<feature type="region of interest" description="Disordered" evidence="4">
    <location>
        <begin position="183"/>
        <end position="212"/>
    </location>
</feature>
<dbReference type="PRINTS" id="PR00081">
    <property type="entry name" value="GDHRDH"/>
</dbReference>
<proteinExistence type="inferred from homology"/>
<comment type="caution">
    <text evidence="5">The sequence shown here is derived from an EMBL/GenBank/DDBJ whole genome shotgun (WGS) entry which is preliminary data.</text>
</comment>
<accession>A0AAE0JZF4</accession>
<dbReference type="InterPro" id="IPR020904">
    <property type="entry name" value="Sc_DH/Rdtase_CS"/>
</dbReference>
<protein>
    <submittedName>
        <fullName evidence="5">Uncharacterized protein</fullName>
    </submittedName>
</protein>
<dbReference type="SUPFAM" id="SSF51735">
    <property type="entry name" value="NAD(P)-binding Rossmann-fold domains"/>
    <property type="match status" value="1"/>
</dbReference>
<dbReference type="AlphaFoldDB" id="A0AAE0JZF4"/>
<evidence type="ECO:0000313" key="5">
    <source>
        <dbReference type="EMBL" id="KAK3366845.1"/>
    </source>
</evidence>
<evidence type="ECO:0000256" key="2">
    <source>
        <dbReference type="ARBA" id="ARBA00022857"/>
    </source>
</evidence>
<gene>
    <name evidence="5" type="ORF">B0T24DRAFT_369143</name>
</gene>
<evidence type="ECO:0000256" key="1">
    <source>
        <dbReference type="ARBA" id="ARBA00006484"/>
    </source>
</evidence>
<dbReference type="PANTHER" id="PTHR43180">
    <property type="entry name" value="3-OXOACYL-(ACYL-CARRIER-PROTEIN) REDUCTASE (AFU_ORTHOLOGUE AFUA_6G11210)"/>
    <property type="match status" value="1"/>
</dbReference>
<evidence type="ECO:0000256" key="4">
    <source>
        <dbReference type="SAM" id="MobiDB-lite"/>
    </source>
</evidence>
<reference evidence="5" key="1">
    <citation type="journal article" date="2023" name="Mol. Phylogenet. Evol.">
        <title>Genome-scale phylogeny and comparative genomics of the fungal order Sordariales.</title>
        <authorList>
            <person name="Hensen N."/>
            <person name="Bonometti L."/>
            <person name="Westerberg I."/>
            <person name="Brannstrom I.O."/>
            <person name="Guillou S."/>
            <person name="Cros-Aarteil S."/>
            <person name="Calhoun S."/>
            <person name="Haridas S."/>
            <person name="Kuo A."/>
            <person name="Mondo S."/>
            <person name="Pangilinan J."/>
            <person name="Riley R."/>
            <person name="LaButti K."/>
            <person name="Andreopoulos B."/>
            <person name="Lipzen A."/>
            <person name="Chen C."/>
            <person name="Yan M."/>
            <person name="Daum C."/>
            <person name="Ng V."/>
            <person name="Clum A."/>
            <person name="Steindorff A."/>
            <person name="Ohm R.A."/>
            <person name="Martin F."/>
            <person name="Silar P."/>
            <person name="Natvig D.O."/>
            <person name="Lalanne C."/>
            <person name="Gautier V."/>
            <person name="Ament-Velasquez S.L."/>
            <person name="Kruys A."/>
            <person name="Hutchinson M.I."/>
            <person name="Powell A.J."/>
            <person name="Barry K."/>
            <person name="Miller A.N."/>
            <person name="Grigoriev I.V."/>
            <person name="Debuchy R."/>
            <person name="Gladieux P."/>
            <person name="Hiltunen Thoren M."/>
            <person name="Johannesson H."/>
        </authorList>
    </citation>
    <scope>NUCLEOTIDE SEQUENCE</scope>
    <source>
        <strain evidence="5">CBS 958.72</strain>
    </source>
</reference>
<dbReference type="GO" id="GO:0016491">
    <property type="term" value="F:oxidoreductase activity"/>
    <property type="evidence" value="ECO:0007669"/>
    <property type="project" value="UniProtKB-KW"/>
</dbReference>
<dbReference type="InterPro" id="IPR036291">
    <property type="entry name" value="NAD(P)-bd_dom_sf"/>
</dbReference>
<dbReference type="EMBL" id="JAULSN010000007">
    <property type="protein sequence ID" value="KAK3366845.1"/>
    <property type="molecule type" value="Genomic_DNA"/>
</dbReference>
<keyword evidence="6" id="KW-1185">Reference proteome</keyword>
<dbReference type="PROSITE" id="PS00061">
    <property type="entry name" value="ADH_SHORT"/>
    <property type="match status" value="1"/>
</dbReference>
<dbReference type="InterPro" id="IPR002347">
    <property type="entry name" value="SDR_fam"/>
</dbReference>
<sequence length="408" mass="43532">MASATAFPVDDGGAWDVSNTIKKSAPIDMGSSYDTTSLAGKMILITGGASGFGAAFARKWAGLGAHIMIGDIDDAGGSALAGELRALAGSSGHQHFQHCDVTRWEDLVALFKAAAAVSPTGGIDAVVAAAGIIETNPPLEGRTFDMPGDLAADSPPPPRLKVLAVNLTGVSYTAHLALFWLPRNGPPKKEEEEDGPTEGGDKKSTRAQGPEPVRDRHLLLISSIAGLAPLPGQTEYTVSKHAVMGLFRAMRGNAFRRGIRCNIICPYFVNTPLLPPIALGLLAGGGMAEMEDVVDAATRLVADESIVGRGLVVGPKMYVVDGDEHFEGDSPVVLGAARATAAEDKQAVEARQNEQRATWEIYAHDYEKVEVFVWRYIAMVNRIKAIRGFIGTIKDLYRLFISRREKKK</sequence>
<comment type="similarity">
    <text evidence="1">Belongs to the short-chain dehydrogenases/reductases (SDR) family.</text>
</comment>
<name>A0AAE0JZF4_9PEZI</name>
<keyword evidence="2" id="KW-0521">NADP</keyword>
<organism evidence="5 6">
    <name type="scientific">Lasiosphaeria ovina</name>
    <dbReference type="NCBI Taxonomy" id="92902"/>
    <lineage>
        <taxon>Eukaryota</taxon>
        <taxon>Fungi</taxon>
        <taxon>Dikarya</taxon>
        <taxon>Ascomycota</taxon>
        <taxon>Pezizomycotina</taxon>
        <taxon>Sordariomycetes</taxon>
        <taxon>Sordariomycetidae</taxon>
        <taxon>Sordariales</taxon>
        <taxon>Lasiosphaeriaceae</taxon>
        <taxon>Lasiosphaeria</taxon>
    </lineage>
</organism>
<evidence type="ECO:0000256" key="3">
    <source>
        <dbReference type="ARBA" id="ARBA00023002"/>
    </source>
</evidence>
<keyword evidence="3" id="KW-0560">Oxidoreductase</keyword>
<evidence type="ECO:0000313" key="6">
    <source>
        <dbReference type="Proteomes" id="UP001287356"/>
    </source>
</evidence>
<reference evidence="5" key="2">
    <citation type="submission" date="2023-06" db="EMBL/GenBank/DDBJ databases">
        <authorList>
            <consortium name="Lawrence Berkeley National Laboratory"/>
            <person name="Haridas S."/>
            <person name="Hensen N."/>
            <person name="Bonometti L."/>
            <person name="Westerberg I."/>
            <person name="Brannstrom I.O."/>
            <person name="Guillou S."/>
            <person name="Cros-Aarteil S."/>
            <person name="Calhoun S."/>
            <person name="Kuo A."/>
            <person name="Mondo S."/>
            <person name="Pangilinan J."/>
            <person name="Riley R."/>
            <person name="Labutti K."/>
            <person name="Andreopoulos B."/>
            <person name="Lipzen A."/>
            <person name="Chen C."/>
            <person name="Yanf M."/>
            <person name="Daum C."/>
            <person name="Ng V."/>
            <person name="Clum A."/>
            <person name="Steindorff A."/>
            <person name="Ohm R."/>
            <person name="Martin F."/>
            <person name="Silar P."/>
            <person name="Natvig D."/>
            <person name="Lalanne C."/>
            <person name="Gautier V."/>
            <person name="Ament-Velasquez S.L."/>
            <person name="Kruys A."/>
            <person name="Hutchinson M.I."/>
            <person name="Powell A.J."/>
            <person name="Barry K."/>
            <person name="Miller A.N."/>
            <person name="Grigoriev I.V."/>
            <person name="Debuchy R."/>
            <person name="Gladieux P."/>
            <person name="Thoren M.H."/>
            <person name="Johannesson H."/>
        </authorList>
    </citation>
    <scope>NUCLEOTIDE SEQUENCE</scope>
    <source>
        <strain evidence="5">CBS 958.72</strain>
    </source>
</reference>
<dbReference type="Pfam" id="PF00106">
    <property type="entry name" value="adh_short"/>
    <property type="match status" value="2"/>
</dbReference>
<dbReference type="PANTHER" id="PTHR43180:SF16">
    <property type="entry name" value="BACILYSIN BIOSYNTHESIS OXIDOREDUCTASE BACC"/>
    <property type="match status" value="1"/>
</dbReference>
<dbReference type="Proteomes" id="UP001287356">
    <property type="component" value="Unassembled WGS sequence"/>
</dbReference>
<dbReference type="Gene3D" id="3.40.50.720">
    <property type="entry name" value="NAD(P)-binding Rossmann-like Domain"/>
    <property type="match status" value="1"/>
</dbReference>